<dbReference type="InterPro" id="IPR001404">
    <property type="entry name" value="Hsp90_fam"/>
</dbReference>
<evidence type="ECO:0000256" key="3">
    <source>
        <dbReference type="ARBA" id="ARBA00022840"/>
    </source>
</evidence>
<dbReference type="SUPFAM" id="SSF54211">
    <property type="entry name" value="Ribosomal protein S5 domain 2-like"/>
    <property type="match status" value="1"/>
</dbReference>
<dbReference type="Proteomes" id="UP001229346">
    <property type="component" value="Unassembled WGS sequence"/>
</dbReference>
<keyword evidence="4" id="KW-0143">Chaperone</keyword>
<dbReference type="Pfam" id="PF00183">
    <property type="entry name" value="HSP90"/>
    <property type="match status" value="1"/>
</dbReference>
<evidence type="ECO:0000313" key="5">
    <source>
        <dbReference type="EMBL" id="MDQ0112829.1"/>
    </source>
</evidence>
<dbReference type="InterPro" id="IPR020568">
    <property type="entry name" value="Ribosomal_Su5_D2-typ_SF"/>
</dbReference>
<dbReference type="InterPro" id="IPR020575">
    <property type="entry name" value="Hsp90_N"/>
</dbReference>
<dbReference type="SUPFAM" id="SSF55874">
    <property type="entry name" value="ATPase domain of HSP90 chaperone/DNA topoisomerase II/histidine kinase"/>
    <property type="match status" value="1"/>
</dbReference>
<dbReference type="EMBL" id="JAUSSU010000004">
    <property type="protein sequence ID" value="MDQ0112829.1"/>
    <property type="molecule type" value="Genomic_DNA"/>
</dbReference>
<dbReference type="PIRSF" id="PIRSF002583">
    <property type="entry name" value="Hsp90"/>
    <property type="match status" value="1"/>
</dbReference>
<dbReference type="InterPro" id="IPR036890">
    <property type="entry name" value="HATPase_C_sf"/>
</dbReference>
<dbReference type="PANTHER" id="PTHR11528">
    <property type="entry name" value="HEAT SHOCK PROTEIN 90 FAMILY MEMBER"/>
    <property type="match status" value="1"/>
</dbReference>
<reference evidence="5 6" key="1">
    <citation type="submission" date="2023-07" db="EMBL/GenBank/DDBJ databases">
        <title>Sorghum-associated microbial communities from plants grown in Nebraska, USA.</title>
        <authorList>
            <person name="Schachtman D."/>
        </authorList>
    </citation>
    <scope>NUCLEOTIDE SEQUENCE [LARGE SCALE GENOMIC DNA]</scope>
    <source>
        <strain evidence="5 6">CC482</strain>
    </source>
</reference>
<sequence>MSEMNFQVNLQGMIELLSKHLYSNPGVFARELLQNGVDAITARKKLGHSFEPKILIELYASKTVVIHDNGIGLTEPEIHRFLSQIGSTSKREELDGGDDYIGQFGVGMLSCFVVSTEIVLITRSALEGDTLEWRGRQDGTYTIRKLKREAPIGTSIYLTCKEDYEEYYEWYKLEQLMTHYGEFLPVPILLSEDRYERNINGALPPWQLDRQLALDYGETQLGHRFLEAIPIKSLIGEAEGIAYILPYAVSLQAEKKHKVYVKRMLLSDQMSQILPEWAFFVTCIVNVGGLKPTASRESFIENELFFTVRDELGQCLKRHLMLLALTDPDLFEKIVKIHYVSLKAMAVEDDELYQLFIRHLSFETPYGMMRMGDILQRSSNIVVSSTLDEFRQVARVAKAQNVMVINGGYVHDFELVRKLEEYDKDTQVGVLDPINFTNLFQDLTASELITASPFLSLADKLLERFQCRSAVKRFEPAELPVLYNTNEEFNFLRMAEQTRAESNELFGSVLDVVIHEIHEVPYARLCFNYNNPIVQQAIDCGNPEMQKLCIETLYTQSLLLGHYPMSSEEMKLMNMSFMSALSIGLGQAGET</sequence>
<evidence type="ECO:0000256" key="1">
    <source>
        <dbReference type="ARBA" id="ARBA00008239"/>
    </source>
</evidence>
<accession>A0ABT9U2Z8</accession>
<evidence type="ECO:0000256" key="4">
    <source>
        <dbReference type="ARBA" id="ARBA00023186"/>
    </source>
</evidence>
<dbReference type="Gene3D" id="3.30.565.10">
    <property type="entry name" value="Histidine kinase-like ATPase, C-terminal domain"/>
    <property type="match status" value="1"/>
</dbReference>
<evidence type="ECO:0000256" key="2">
    <source>
        <dbReference type="ARBA" id="ARBA00022741"/>
    </source>
</evidence>
<dbReference type="NCBIfam" id="NF010683">
    <property type="entry name" value="PRK14083.1"/>
    <property type="match status" value="1"/>
</dbReference>
<keyword evidence="3" id="KW-0067">ATP-binding</keyword>
<gene>
    <name evidence="5" type="ORF">J2T15_002264</name>
</gene>
<comment type="caution">
    <text evidence="5">The sequence shown here is derived from an EMBL/GenBank/DDBJ whole genome shotgun (WGS) entry which is preliminary data.</text>
</comment>
<organism evidence="5 6">
    <name type="scientific">Paenibacillus harenae</name>
    <dbReference type="NCBI Taxonomy" id="306543"/>
    <lineage>
        <taxon>Bacteria</taxon>
        <taxon>Bacillati</taxon>
        <taxon>Bacillota</taxon>
        <taxon>Bacilli</taxon>
        <taxon>Bacillales</taxon>
        <taxon>Paenibacillaceae</taxon>
        <taxon>Paenibacillus</taxon>
    </lineage>
</organism>
<dbReference type="Pfam" id="PF13589">
    <property type="entry name" value="HATPase_c_3"/>
    <property type="match status" value="1"/>
</dbReference>
<keyword evidence="6" id="KW-1185">Reference proteome</keyword>
<name>A0ABT9U2Z8_PAEHA</name>
<dbReference type="Gene3D" id="3.30.230.80">
    <property type="match status" value="1"/>
</dbReference>
<proteinExistence type="inferred from homology"/>
<protein>
    <submittedName>
        <fullName evidence="5">Molecular chaperone HtpG</fullName>
    </submittedName>
</protein>
<evidence type="ECO:0000313" key="6">
    <source>
        <dbReference type="Proteomes" id="UP001229346"/>
    </source>
</evidence>
<keyword evidence="2" id="KW-0547">Nucleotide-binding</keyword>
<dbReference type="PRINTS" id="PR00775">
    <property type="entry name" value="HEATSHOCK90"/>
</dbReference>
<comment type="similarity">
    <text evidence="1">Belongs to the heat shock protein 90 family.</text>
</comment>
<dbReference type="RefSeq" id="WP_307203754.1">
    <property type="nucleotide sequence ID" value="NZ_JAUSSU010000004.1"/>
</dbReference>